<dbReference type="Pfam" id="PF13637">
    <property type="entry name" value="Ank_4"/>
    <property type="match status" value="1"/>
</dbReference>
<feature type="repeat" description="ANK" evidence="3">
    <location>
        <begin position="133"/>
        <end position="165"/>
    </location>
</feature>
<feature type="repeat" description="ANK" evidence="3">
    <location>
        <begin position="100"/>
        <end position="132"/>
    </location>
</feature>
<proteinExistence type="predicted"/>
<dbReference type="InterPro" id="IPR011029">
    <property type="entry name" value="DEATH-like_dom_sf"/>
</dbReference>
<dbReference type="PROSITE" id="PS50017">
    <property type="entry name" value="DEATH_DOMAIN"/>
    <property type="match status" value="1"/>
</dbReference>
<keyword evidence="2 3" id="KW-0040">ANK repeat</keyword>
<dbReference type="InterPro" id="IPR002110">
    <property type="entry name" value="Ankyrin_rpt"/>
</dbReference>
<dbReference type="PROSITE" id="PS50297">
    <property type="entry name" value="ANK_REP_REGION"/>
    <property type="match status" value="4"/>
</dbReference>
<dbReference type="InterPro" id="IPR000488">
    <property type="entry name" value="Death_dom"/>
</dbReference>
<evidence type="ECO:0000313" key="6">
    <source>
        <dbReference type="Ensembl" id="ENSRFEP00010012303.1"/>
    </source>
</evidence>
<feature type="repeat" description="ANK" evidence="3">
    <location>
        <begin position="199"/>
        <end position="231"/>
    </location>
</feature>
<dbReference type="GO" id="GO:0007165">
    <property type="term" value="P:signal transduction"/>
    <property type="evidence" value="ECO:0007669"/>
    <property type="project" value="InterPro"/>
</dbReference>
<keyword evidence="4" id="KW-0732">Signal</keyword>
<dbReference type="SUPFAM" id="SSF48403">
    <property type="entry name" value="Ankyrin repeat"/>
    <property type="match status" value="1"/>
</dbReference>
<feature type="repeat" description="ANK" evidence="3">
    <location>
        <begin position="1"/>
        <end position="31"/>
    </location>
</feature>
<dbReference type="PANTHER" id="PTHR24173">
    <property type="entry name" value="ANKYRIN REPEAT CONTAINING"/>
    <property type="match status" value="1"/>
</dbReference>
<dbReference type="CDD" id="cd01670">
    <property type="entry name" value="Death"/>
    <property type="match status" value="1"/>
</dbReference>
<keyword evidence="1" id="KW-0677">Repeat</keyword>
<dbReference type="Pfam" id="PF00531">
    <property type="entry name" value="Death"/>
    <property type="match status" value="1"/>
</dbReference>
<feature type="repeat" description="ANK" evidence="3">
    <location>
        <begin position="67"/>
        <end position="99"/>
    </location>
</feature>
<feature type="chain" id="PRO_5025396685" evidence="4">
    <location>
        <begin position="25"/>
        <end position="396"/>
    </location>
</feature>
<evidence type="ECO:0000256" key="1">
    <source>
        <dbReference type="ARBA" id="ARBA00022737"/>
    </source>
</evidence>
<dbReference type="PRINTS" id="PR01415">
    <property type="entry name" value="ANKYRIN"/>
</dbReference>
<name>A0A671EKT8_RHIFE</name>
<dbReference type="GeneTree" id="ENSGT00940000154170"/>
<dbReference type="Pfam" id="PF12796">
    <property type="entry name" value="Ank_2"/>
    <property type="match status" value="2"/>
</dbReference>
<evidence type="ECO:0000313" key="7">
    <source>
        <dbReference type="Proteomes" id="UP000472240"/>
    </source>
</evidence>
<feature type="domain" description="Death" evidence="5">
    <location>
        <begin position="309"/>
        <end position="383"/>
    </location>
</feature>
<protein>
    <submittedName>
        <fullName evidence="6">Ankyrin repeat and death domain containing 1A</fullName>
    </submittedName>
</protein>
<keyword evidence="7" id="KW-1185">Reference proteome</keyword>
<dbReference type="PROSITE" id="PS50088">
    <property type="entry name" value="ANK_REPEAT"/>
    <property type="match status" value="7"/>
</dbReference>
<reference evidence="6" key="4">
    <citation type="submission" date="2025-08" db="UniProtKB">
        <authorList>
            <consortium name="Ensembl"/>
        </authorList>
    </citation>
    <scope>IDENTIFICATION</scope>
</reference>
<accession>A0A671EKT8</accession>
<dbReference type="SMART" id="SM00248">
    <property type="entry name" value="ANK"/>
    <property type="match status" value="8"/>
</dbReference>
<dbReference type="Proteomes" id="UP000472240">
    <property type="component" value="Chromosome 6"/>
</dbReference>
<dbReference type="SUPFAM" id="SSF47986">
    <property type="entry name" value="DEATH domain"/>
    <property type="match status" value="1"/>
</dbReference>
<dbReference type="PANTHER" id="PTHR24173:SF74">
    <property type="entry name" value="ANKYRIN REPEAT DOMAIN-CONTAINING PROTEIN 16"/>
    <property type="match status" value="1"/>
</dbReference>
<dbReference type="InterPro" id="IPR036770">
    <property type="entry name" value="Ankyrin_rpt-contain_sf"/>
</dbReference>
<evidence type="ECO:0000256" key="4">
    <source>
        <dbReference type="SAM" id="SignalP"/>
    </source>
</evidence>
<organism evidence="6 7">
    <name type="scientific">Rhinolophus ferrumequinum</name>
    <name type="common">Greater horseshoe bat</name>
    <dbReference type="NCBI Taxonomy" id="59479"/>
    <lineage>
        <taxon>Eukaryota</taxon>
        <taxon>Metazoa</taxon>
        <taxon>Chordata</taxon>
        <taxon>Craniata</taxon>
        <taxon>Vertebrata</taxon>
        <taxon>Euteleostomi</taxon>
        <taxon>Mammalia</taxon>
        <taxon>Eutheria</taxon>
        <taxon>Laurasiatheria</taxon>
        <taxon>Chiroptera</taxon>
        <taxon>Yinpterochiroptera</taxon>
        <taxon>Rhinolophoidea</taxon>
        <taxon>Rhinolophidae</taxon>
        <taxon>Rhinolophinae</taxon>
        <taxon>Rhinolophus</taxon>
    </lineage>
</organism>
<reference evidence="6 7" key="2">
    <citation type="journal article" date="2018" name="Annu Rev Anim Biosci">
        <title>Bat Biology, Genomes, and the Bat1K Project: To Generate Chromosome-Level Genomes for All Living Bat Species.</title>
        <authorList>
            <person name="Teeling E.C."/>
            <person name="Vernes S.C."/>
            <person name="Davalos L.M."/>
            <person name="Ray D.A."/>
            <person name="Gilbert M.T.P."/>
            <person name="Myers E."/>
        </authorList>
    </citation>
    <scope>NUCLEOTIDE SEQUENCE</scope>
</reference>
<feature type="repeat" description="ANK" evidence="3">
    <location>
        <begin position="232"/>
        <end position="264"/>
    </location>
</feature>
<gene>
    <name evidence="6" type="primary">ANKDD1A</name>
</gene>
<evidence type="ECO:0000256" key="2">
    <source>
        <dbReference type="ARBA" id="ARBA00023043"/>
    </source>
</evidence>
<dbReference type="AlphaFoldDB" id="A0A671EKT8"/>
<feature type="repeat" description="ANK" evidence="3">
    <location>
        <begin position="166"/>
        <end position="198"/>
    </location>
</feature>
<dbReference type="Gene3D" id="1.10.533.10">
    <property type="entry name" value="Death Domain, Fas"/>
    <property type="match status" value="1"/>
</dbReference>
<feature type="signal peptide" evidence="4">
    <location>
        <begin position="1"/>
        <end position="24"/>
    </location>
</feature>
<evidence type="ECO:0000259" key="5">
    <source>
        <dbReference type="PROSITE" id="PS50017"/>
    </source>
</evidence>
<dbReference type="Ensembl" id="ENSRFET00010013456.1">
    <property type="protein sequence ID" value="ENSRFEP00010012303.1"/>
    <property type="gene ID" value="ENSRFEG00010008103.1"/>
</dbReference>
<reference evidence="6 7" key="1">
    <citation type="journal article" date="2015" name="Annu Rev Anim Biosci">
        <title>The Genome 10K Project: a way forward.</title>
        <authorList>
            <person name="Koepfli K.P."/>
            <person name="Paten B."/>
            <person name="O'Brien S.J."/>
            <person name="Koepfli K.P."/>
            <person name="Paten B."/>
            <person name="Antunes A."/>
            <person name="Belov K."/>
            <person name="Bustamante C."/>
            <person name="Castoe T.A."/>
            <person name="Clawson H."/>
            <person name="Crawford A.J."/>
            <person name="Diekhans M."/>
            <person name="Distel D."/>
            <person name="Durbin R."/>
            <person name="Earl D."/>
            <person name="Fujita M.K."/>
            <person name="Gamble T."/>
            <person name="Georges A."/>
            <person name="Gemmell N."/>
            <person name="Gilbert M.T."/>
            <person name="Graves J.M."/>
            <person name="Green R.E."/>
            <person name="Hickey G."/>
            <person name="Jarvis E.D."/>
            <person name="Johnson W."/>
            <person name="Komissarov A."/>
            <person name="Korf I."/>
            <person name="Kuhn R."/>
            <person name="Larkin D.M."/>
            <person name="Lewin H."/>
            <person name="Lopez J.V."/>
            <person name="Ma J."/>
            <person name="Marques-Bonet T."/>
            <person name="Miller W."/>
            <person name="Murphy R."/>
            <person name="Pevzner P."/>
            <person name="Shapiro B."/>
            <person name="Steiner C."/>
            <person name="Tamazian G."/>
            <person name="Venkatesh B."/>
            <person name="Wang J."/>
            <person name="Wayne R."/>
            <person name="Wiley E."/>
            <person name="Yang H."/>
            <person name="Zhang G."/>
            <person name="Haussler D."/>
            <person name="Ryder O."/>
            <person name="O'Brien S.J."/>
        </authorList>
    </citation>
    <scope>NUCLEOTIDE SEQUENCE</scope>
</reference>
<reference evidence="6" key="5">
    <citation type="submission" date="2025-09" db="UniProtKB">
        <authorList>
            <consortium name="Ensembl"/>
        </authorList>
    </citation>
    <scope>IDENTIFICATION</scope>
</reference>
<evidence type="ECO:0000256" key="3">
    <source>
        <dbReference type="PROSITE-ProRule" id="PRU00023"/>
    </source>
</evidence>
<sequence length="396" mass="43745">MNALLLSAWFGHLRILQLLVNSGAKIHCENKDGLTLLHCAAQKGHVLILAFIMEDLEDVALDRADKLGRTAFLRAAEHGQLDALDFLVGSGCDHSVKDKEGNTALHLAAGRGHLAVLQRLMDIRLDLEERNVEGLTALHAAAEGIHPNCVQLLLGAGSNVNALTQKEQSCLHYAALGGSEDMARALIHAGGCTNVADHQGASPIHLAVKHNFPALVQLLIDANSDLDAIDNRQQTPLHLAAEHAWQDIAEMLLVVGVNLKLRDKDHLTCRDPSDPSAKNLTFKQDHQQETQQLRSVLWRLASKYLRPHEWKKLAYCWEFTEAHIQAIEQQWTGTKSYQEHGHRMLLIWLHGVVTKGENPSKALFEGLVAIGRRDLAESIRKKANADLSAPRRCTAM</sequence>
<dbReference type="Gene3D" id="1.25.40.20">
    <property type="entry name" value="Ankyrin repeat-containing domain"/>
    <property type="match status" value="4"/>
</dbReference>
<reference evidence="7" key="3">
    <citation type="submission" date="2018-12" db="EMBL/GenBank/DDBJ databases">
        <title>G10K-VGP greater horseshoe bat female genome, primary haplotype.</title>
        <authorList>
            <person name="Teeling E."/>
            <person name="Myers G."/>
            <person name="Vernes S."/>
            <person name="Pippel M."/>
            <person name="Winkler S."/>
            <person name="Fedrigo O."/>
            <person name="Rhie A."/>
            <person name="Koren S."/>
            <person name="Phillippy A."/>
            <person name="Lewin H."/>
            <person name="Damas J."/>
            <person name="Howe K."/>
            <person name="Mountcastle J."/>
            <person name="Jarvis E.D."/>
        </authorList>
    </citation>
    <scope>NUCLEOTIDE SEQUENCE [LARGE SCALE GENOMIC DNA]</scope>
</reference>